<dbReference type="Proteomes" id="UP000001194">
    <property type="component" value="Unassembled WGS sequence"/>
</dbReference>
<reference evidence="2 3" key="1">
    <citation type="journal article" date="2008" name="Nature">
        <title>The genome of Laccaria bicolor provides insights into mycorrhizal symbiosis.</title>
        <authorList>
            <person name="Martin F."/>
            <person name="Aerts A."/>
            <person name="Ahren D."/>
            <person name="Brun A."/>
            <person name="Danchin E.G.J."/>
            <person name="Duchaussoy F."/>
            <person name="Gibon J."/>
            <person name="Kohler A."/>
            <person name="Lindquist E."/>
            <person name="Pereda V."/>
            <person name="Salamov A."/>
            <person name="Shapiro H.J."/>
            <person name="Wuyts J."/>
            <person name="Blaudez D."/>
            <person name="Buee M."/>
            <person name="Brokstein P."/>
            <person name="Canbaeck B."/>
            <person name="Cohen D."/>
            <person name="Courty P.E."/>
            <person name="Coutinho P.M."/>
            <person name="Delaruelle C."/>
            <person name="Detter J.C."/>
            <person name="Deveau A."/>
            <person name="DiFazio S."/>
            <person name="Duplessis S."/>
            <person name="Fraissinet-Tachet L."/>
            <person name="Lucic E."/>
            <person name="Frey-Klett P."/>
            <person name="Fourrey C."/>
            <person name="Feussner I."/>
            <person name="Gay G."/>
            <person name="Grimwood J."/>
            <person name="Hoegger P.J."/>
            <person name="Jain P."/>
            <person name="Kilaru S."/>
            <person name="Labbe J."/>
            <person name="Lin Y.C."/>
            <person name="Legue V."/>
            <person name="Le Tacon F."/>
            <person name="Marmeisse R."/>
            <person name="Melayah D."/>
            <person name="Montanini B."/>
            <person name="Muratet M."/>
            <person name="Nehls U."/>
            <person name="Niculita-Hirzel H."/>
            <person name="Oudot-Le Secq M.P."/>
            <person name="Peter M."/>
            <person name="Quesneville H."/>
            <person name="Rajashekar B."/>
            <person name="Reich M."/>
            <person name="Rouhier N."/>
            <person name="Schmutz J."/>
            <person name="Yin T."/>
            <person name="Chalot M."/>
            <person name="Henrissat B."/>
            <person name="Kuees U."/>
            <person name="Lucas S."/>
            <person name="Van de Peer Y."/>
            <person name="Podila G.K."/>
            <person name="Polle A."/>
            <person name="Pukkila P.J."/>
            <person name="Richardson P.M."/>
            <person name="Rouze P."/>
            <person name="Sanders I.R."/>
            <person name="Stajich J.E."/>
            <person name="Tunlid A."/>
            <person name="Tuskan G."/>
            <person name="Grigoriev I.V."/>
        </authorList>
    </citation>
    <scope>NUCLEOTIDE SEQUENCE [LARGE SCALE GENOMIC DNA]</scope>
    <source>
        <strain evidence="3">S238N-H82 / ATCC MYA-4686</strain>
    </source>
</reference>
<gene>
    <name evidence="2" type="ORF">LACBIDRAFT_321770</name>
</gene>
<dbReference type="EMBL" id="DS547092">
    <property type="protein sequence ID" value="EDR14600.1"/>
    <property type="molecule type" value="Genomic_DNA"/>
</dbReference>
<keyword evidence="1" id="KW-0812">Transmembrane</keyword>
<dbReference type="RefSeq" id="XP_001875159.1">
    <property type="nucleotide sequence ID" value="XM_001875124.1"/>
</dbReference>
<sequence>MDDFCPFTQLAFLYVVHPQLLLTAFSLLNLREERIKQRQLSLCTESYRNVVCAANLGALLYTATMGESGCMNTIVSCKEHDHRICDIYDICETSEGGEAPVGQAHALDV</sequence>
<proteinExistence type="predicted"/>
<dbReference type="HOGENOM" id="CLU_2184422_0_0_1"/>
<dbReference type="InParanoid" id="B0CU38"/>
<protein>
    <submittedName>
        <fullName evidence="2">Predicted protein</fullName>
    </submittedName>
</protein>
<dbReference type="OrthoDB" id="3048650at2759"/>
<evidence type="ECO:0000313" key="3">
    <source>
        <dbReference type="Proteomes" id="UP000001194"/>
    </source>
</evidence>
<keyword evidence="3" id="KW-1185">Reference proteome</keyword>
<evidence type="ECO:0000313" key="2">
    <source>
        <dbReference type="EMBL" id="EDR14600.1"/>
    </source>
</evidence>
<dbReference type="GeneID" id="6070205"/>
<dbReference type="AlphaFoldDB" id="B0CU38"/>
<keyword evidence="1" id="KW-0472">Membrane</keyword>
<feature type="transmembrane region" description="Helical" evidence="1">
    <location>
        <begin position="12"/>
        <end position="30"/>
    </location>
</feature>
<dbReference type="STRING" id="486041.B0CU38"/>
<organism evidence="3">
    <name type="scientific">Laccaria bicolor (strain S238N-H82 / ATCC MYA-4686)</name>
    <name type="common">Bicoloured deceiver</name>
    <name type="synonym">Laccaria laccata var. bicolor</name>
    <dbReference type="NCBI Taxonomy" id="486041"/>
    <lineage>
        <taxon>Eukaryota</taxon>
        <taxon>Fungi</taxon>
        <taxon>Dikarya</taxon>
        <taxon>Basidiomycota</taxon>
        <taxon>Agaricomycotina</taxon>
        <taxon>Agaricomycetes</taxon>
        <taxon>Agaricomycetidae</taxon>
        <taxon>Agaricales</taxon>
        <taxon>Agaricineae</taxon>
        <taxon>Hydnangiaceae</taxon>
        <taxon>Laccaria</taxon>
    </lineage>
</organism>
<dbReference type="KEGG" id="lbc:LACBIDRAFT_321770"/>
<keyword evidence="1" id="KW-1133">Transmembrane helix</keyword>
<name>B0CU38_LACBS</name>
<evidence type="ECO:0000256" key="1">
    <source>
        <dbReference type="SAM" id="Phobius"/>
    </source>
</evidence>
<accession>B0CU38</accession>